<sequence length="341" mass="35903">MQAEFEIIANDKNVTALFKDRLLSLSITDKPGLEADSCEIRLDDRGGKIAIPPKGALLKVSLGWSGQGLSYMGCYKVDEVALEGPPAVITIRAKGADMRQSAKSTRSQGYENQSLAAIVAELAQRHGWQPVCKVEAQIARADQLGESDLHFITRLARAHGATATVKDGKLLVLPRGGGQSASGQAMPALTLMPYMLSRYSLTFADRSAFGKVQAKAHDPASGKQIDVDIPNPDGAPGGEGEGEGATHIDRHVYPTPDAAKAAAQARLSALNRATASGSLTMPGRADIAAEKTVRLQGVKPEADGDYLVESVTHSFNNSGWQTTAEINAGNSGKSKAGFGKP</sequence>
<dbReference type="Gene3D" id="3.55.50.10">
    <property type="entry name" value="Baseplate protein-like domains"/>
    <property type="match status" value="1"/>
</dbReference>
<dbReference type="InterPro" id="IPR052726">
    <property type="entry name" value="Phage_Baseplate_Hub"/>
</dbReference>
<dbReference type="Pfam" id="PF05954">
    <property type="entry name" value="Phage_GPD"/>
    <property type="match status" value="1"/>
</dbReference>
<keyword evidence="3" id="KW-1185">Reference proteome</keyword>
<dbReference type="AlphaFoldDB" id="A0A7W5FTW8"/>
<dbReference type="RefSeq" id="WP_183440498.1">
    <property type="nucleotide sequence ID" value="NZ_JACHXD010000003.1"/>
</dbReference>
<reference evidence="2 3" key="1">
    <citation type="submission" date="2020-08" db="EMBL/GenBank/DDBJ databases">
        <title>Genomic Encyclopedia of Type Strains, Phase III (KMG-III): the genomes of soil and plant-associated and newly described type strains.</title>
        <authorList>
            <person name="Whitman W."/>
        </authorList>
    </citation>
    <scope>NUCLEOTIDE SEQUENCE [LARGE SCALE GENOMIC DNA]</scope>
    <source>
        <strain evidence="2 3">CECT 8897</strain>
    </source>
</reference>
<dbReference type="PANTHER" id="PTHR35862">
    <property type="entry name" value="FELS-2 PROPHAGE PROTEIN"/>
    <property type="match status" value="1"/>
</dbReference>
<evidence type="ECO:0008006" key="4">
    <source>
        <dbReference type="Google" id="ProtNLM"/>
    </source>
</evidence>
<dbReference type="EMBL" id="JACHXD010000003">
    <property type="protein sequence ID" value="MBB3118613.1"/>
    <property type="molecule type" value="Genomic_DNA"/>
</dbReference>
<name>A0A7W5FTW8_9BURK</name>
<feature type="compositionally biased region" description="Polar residues" evidence="1">
    <location>
        <begin position="322"/>
        <end position="333"/>
    </location>
</feature>
<dbReference type="Gene3D" id="2.30.110.50">
    <property type="match status" value="1"/>
</dbReference>
<dbReference type="SUPFAM" id="SSF69279">
    <property type="entry name" value="Phage tail proteins"/>
    <property type="match status" value="1"/>
</dbReference>
<feature type="region of interest" description="Disordered" evidence="1">
    <location>
        <begin position="216"/>
        <end position="244"/>
    </location>
</feature>
<evidence type="ECO:0000256" key="1">
    <source>
        <dbReference type="SAM" id="MobiDB-lite"/>
    </source>
</evidence>
<organism evidence="2 3">
    <name type="scientific">Pseudoduganella violacea</name>
    <dbReference type="NCBI Taxonomy" id="1715466"/>
    <lineage>
        <taxon>Bacteria</taxon>
        <taxon>Pseudomonadati</taxon>
        <taxon>Pseudomonadota</taxon>
        <taxon>Betaproteobacteria</taxon>
        <taxon>Burkholderiales</taxon>
        <taxon>Oxalobacteraceae</taxon>
        <taxon>Telluria group</taxon>
        <taxon>Pseudoduganella</taxon>
    </lineage>
</organism>
<comment type="caution">
    <text evidence="2">The sequence shown here is derived from an EMBL/GenBank/DDBJ whole genome shotgun (WGS) entry which is preliminary data.</text>
</comment>
<dbReference type="PANTHER" id="PTHR35862:SF3">
    <property type="entry name" value="FELS-2 PROPHAGE PROTEIN"/>
    <property type="match status" value="1"/>
</dbReference>
<accession>A0A7W5FTW8</accession>
<evidence type="ECO:0000313" key="2">
    <source>
        <dbReference type="EMBL" id="MBB3118613.1"/>
    </source>
</evidence>
<dbReference type="Proteomes" id="UP000541535">
    <property type="component" value="Unassembled WGS sequence"/>
</dbReference>
<dbReference type="Gene3D" id="4.10.220.110">
    <property type="match status" value="1"/>
</dbReference>
<protein>
    <recommendedName>
        <fullName evidence="4">Late control protein</fullName>
    </recommendedName>
</protein>
<feature type="region of interest" description="Disordered" evidence="1">
    <location>
        <begin position="322"/>
        <end position="341"/>
    </location>
</feature>
<gene>
    <name evidence="2" type="ORF">FHS03_001644</name>
</gene>
<evidence type="ECO:0000313" key="3">
    <source>
        <dbReference type="Proteomes" id="UP000541535"/>
    </source>
</evidence>
<proteinExistence type="predicted"/>